<evidence type="ECO:0000313" key="2">
    <source>
        <dbReference type="EMBL" id="KAK6622330.1"/>
    </source>
</evidence>
<evidence type="ECO:0000256" key="1">
    <source>
        <dbReference type="SAM" id="MobiDB-lite"/>
    </source>
</evidence>
<sequence>MGRRWKTKEEWESLRQKVTQQQQQRMTQCAWSHGQKRNAAKVYITDTLMFKDRYRRKHESVKDDRHKARNAKDTSAWGASTTGGQKKGGV</sequence>
<gene>
    <name evidence="2" type="ORF">RUM44_002141</name>
</gene>
<comment type="caution">
    <text evidence="2">The sequence shown here is derived from an EMBL/GenBank/DDBJ whole genome shotgun (WGS) entry which is preliminary data.</text>
</comment>
<evidence type="ECO:0000313" key="3">
    <source>
        <dbReference type="Proteomes" id="UP001359485"/>
    </source>
</evidence>
<organism evidence="2 3">
    <name type="scientific">Polyplax serrata</name>
    <name type="common">Common mouse louse</name>
    <dbReference type="NCBI Taxonomy" id="468196"/>
    <lineage>
        <taxon>Eukaryota</taxon>
        <taxon>Metazoa</taxon>
        <taxon>Ecdysozoa</taxon>
        <taxon>Arthropoda</taxon>
        <taxon>Hexapoda</taxon>
        <taxon>Insecta</taxon>
        <taxon>Pterygota</taxon>
        <taxon>Neoptera</taxon>
        <taxon>Paraneoptera</taxon>
        <taxon>Psocodea</taxon>
        <taxon>Troctomorpha</taxon>
        <taxon>Phthiraptera</taxon>
        <taxon>Anoplura</taxon>
        <taxon>Polyplacidae</taxon>
        <taxon>Polyplax</taxon>
    </lineage>
</organism>
<accession>A0ABR1AM10</accession>
<proteinExistence type="predicted"/>
<feature type="compositionally biased region" description="Basic and acidic residues" evidence="1">
    <location>
        <begin position="60"/>
        <end position="72"/>
    </location>
</feature>
<name>A0ABR1AM10_POLSC</name>
<keyword evidence="3" id="KW-1185">Reference proteome</keyword>
<feature type="region of interest" description="Disordered" evidence="1">
    <location>
        <begin position="1"/>
        <end position="23"/>
    </location>
</feature>
<dbReference type="EMBL" id="JAWJWF010000047">
    <property type="protein sequence ID" value="KAK6622330.1"/>
    <property type="molecule type" value="Genomic_DNA"/>
</dbReference>
<dbReference type="Proteomes" id="UP001359485">
    <property type="component" value="Unassembled WGS sequence"/>
</dbReference>
<reference evidence="2 3" key="1">
    <citation type="submission" date="2023-09" db="EMBL/GenBank/DDBJ databases">
        <title>Genomes of two closely related lineages of the louse Polyplax serrata with different host specificities.</title>
        <authorList>
            <person name="Martinu J."/>
            <person name="Tarabai H."/>
            <person name="Stefka J."/>
            <person name="Hypsa V."/>
        </authorList>
    </citation>
    <scope>NUCLEOTIDE SEQUENCE [LARGE SCALE GENOMIC DNA]</scope>
    <source>
        <strain evidence="2">98ZLc_SE</strain>
    </source>
</reference>
<feature type="region of interest" description="Disordered" evidence="1">
    <location>
        <begin position="55"/>
        <end position="90"/>
    </location>
</feature>
<protein>
    <submittedName>
        <fullName evidence="2">Uncharacterized protein</fullName>
    </submittedName>
</protein>